<feature type="non-terminal residue" evidence="2">
    <location>
        <position position="1"/>
    </location>
</feature>
<evidence type="ECO:0000313" key="2">
    <source>
        <dbReference type="EMBL" id="KAJ9597313.1"/>
    </source>
</evidence>
<proteinExistence type="predicted"/>
<gene>
    <name evidence="2" type="ORF">L9F63_011834</name>
</gene>
<dbReference type="Proteomes" id="UP001233999">
    <property type="component" value="Unassembled WGS sequence"/>
</dbReference>
<feature type="transmembrane region" description="Helical" evidence="1">
    <location>
        <begin position="183"/>
        <end position="211"/>
    </location>
</feature>
<organism evidence="2 3">
    <name type="scientific">Diploptera punctata</name>
    <name type="common">Pacific beetle cockroach</name>
    <dbReference type="NCBI Taxonomy" id="6984"/>
    <lineage>
        <taxon>Eukaryota</taxon>
        <taxon>Metazoa</taxon>
        <taxon>Ecdysozoa</taxon>
        <taxon>Arthropoda</taxon>
        <taxon>Hexapoda</taxon>
        <taxon>Insecta</taxon>
        <taxon>Pterygota</taxon>
        <taxon>Neoptera</taxon>
        <taxon>Polyneoptera</taxon>
        <taxon>Dictyoptera</taxon>
        <taxon>Blattodea</taxon>
        <taxon>Blaberoidea</taxon>
        <taxon>Blaberidae</taxon>
        <taxon>Diplopterinae</taxon>
        <taxon>Diploptera</taxon>
    </lineage>
</organism>
<dbReference type="EMBL" id="JASPKZ010001618">
    <property type="protein sequence ID" value="KAJ9597313.1"/>
    <property type="molecule type" value="Genomic_DNA"/>
</dbReference>
<evidence type="ECO:0000313" key="3">
    <source>
        <dbReference type="Proteomes" id="UP001233999"/>
    </source>
</evidence>
<reference evidence="2" key="2">
    <citation type="submission" date="2023-05" db="EMBL/GenBank/DDBJ databases">
        <authorList>
            <person name="Fouks B."/>
        </authorList>
    </citation>
    <scope>NUCLEOTIDE SEQUENCE</scope>
    <source>
        <strain evidence="2">Stay&amp;Tobe</strain>
        <tissue evidence="2">Testes</tissue>
    </source>
</reference>
<keyword evidence="1" id="KW-0812">Transmembrane</keyword>
<feature type="transmembrane region" description="Helical" evidence="1">
    <location>
        <begin position="142"/>
        <end position="162"/>
    </location>
</feature>
<protein>
    <submittedName>
        <fullName evidence="2">Uncharacterized protein</fullName>
    </submittedName>
</protein>
<dbReference type="AlphaFoldDB" id="A0AAD8EP28"/>
<keyword evidence="3" id="KW-1185">Reference proteome</keyword>
<accession>A0AAD8EP28</accession>
<sequence>SKCSHMHVKTGHNIKNLNNGMLIPSELVSRNRYRSTPPICSLREIKGQPQLHSFSLVTCDYKKKRKKFYHLDKSVNTDTVDSVAQKYILTCPNCYHSIRCVSRCPNLTYVTPPTYRIVNLTDSYVEFIPKVINLERIFVDPFLTSFTFLNTLTAGNVFFFNIKQYKFKSNFRKSSKFKQKSKLSTYLNVIRFACHNIVLLVVIGSVLFVLVGSVLDSYAG</sequence>
<reference evidence="2" key="1">
    <citation type="journal article" date="2023" name="IScience">
        <title>Live-bearing cockroach genome reveals convergent evolutionary mechanisms linked to viviparity in insects and beyond.</title>
        <authorList>
            <person name="Fouks B."/>
            <person name="Harrison M.C."/>
            <person name="Mikhailova A.A."/>
            <person name="Marchal E."/>
            <person name="English S."/>
            <person name="Carruthers M."/>
            <person name="Jennings E.C."/>
            <person name="Chiamaka E.L."/>
            <person name="Frigard R.A."/>
            <person name="Pippel M."/>
            <person name="Attardo G.M."/>
            <person name="Benoit J.B."/>
            <person name="Bornberg-Bauer E."/>
            <person name="Tobe S.S."/>
        </authorList>
    </citation>
    <scope>NUCLEOTIDE SEQUENCE</scope>
    <source>
        <strain evidence="2">Stay&amp;Tobe</strain>
    </source>
</reference>
<name>A0AAD8EP28_DIPPU</name>
<keyword evidence="1" id="KW-0472">Membrane</keyword>
<comment type="caution">
    <text evidence="2">The sequence shown here is derived from an EMBL/GenBank/DDBJ whole genome shotgun (WGS) entry which is preliminary data.</text>
</comment>
<feature type="non-terminal residue" evidence="2">
    <location>
        <position position="220"/>
    </location>
</feature>
<keyword evidence="1" id="KW-1133">Transmembrane helix</keyword>
<evidence type="ECO:0000256" key="1">
    <source>
        <dbReference type="SAM" id="Phobius"/>
    </source>
</evidence>